<name>A0A8H5BVJ4_9AGAR</name>
<proteinExistence type="predicted"/>
<dbReference type="AlphaFoldDB" id="A0A8H5BVJ4"/>
<evidence type="ECO:0000256" key="1">
    <source>
        <dbReference type="SAM" id="MobiDB-lite"/>
    </source>
</evidence>
<keyword evidence="3" id="KW-1185">Reference proteome</keyword>
<accession>A0A8H5BVJ4</accession>
<feature type="region of interest" description="Disordered" evidence="1">
    <location>
        <begin position="1"/>
        <end position="36"/>
    </location>
</feature>
<dbReference type="EMBL" id="JAACJJ010000002">
    <property type="protein sequence ID" value="KAF5329776.1"/>
    <property type="molecule type" value="Genomic_DNA"/>
</dbReference>
<protein>
    <submittedName>
        <fullName evidence="2">Uncharacterized protein</fullName>
    </submittedName>
</protein>
<comment type="caution">
    <text evidence="2">The sequence shown here is derived from an EMBL/GenBank/DDBJ whole genome shotgun (WGS) entry which is preliminary data.</text>
</comment>
<evidence type="ECO:0000313" key="2">
    <source>
        <dbReference type="EMBL" id="KAF5329776.1"/>
    </source>
</evidence>
<gene>
    <name evidence="2" type="ORF">D9619_009136</name>
</gene>
<evidence type="ECO:0000313" key="3">
    <source>
        <dbReference type="Proteomes" id="UP000567179"/>
    </source>
</evidence>
<sequence length="119" mass="13403">MDFKSTERPLALAPHHPSALPTESPGRKTGTGREDVDDMHAIERRNLQDVRSYHALVLAGHDRDYHRTLPIPAAASLLAASCFTSKEIHIANLVLNRLTLINTRPTIPSFDALRWPLWY</sequence>
<dbReference type="Proteomes" id="UP000567179">
    <property type="component" value="Unassembled WGS sequence"/>
</dbReference>
<organism evidence="2 3">
    <name type="scientific">Psilocybe cf. subviscida</name>
    <dbReference type="NCBI Taxonomy" id="2480587"/>
    <lineage>
        <taxon>Eukaryota</taxon>
        <taxon>Fungi</taxon>
        <taxon>Dikarya</taxon>
        <taxon>Basidiomycota</taxon>
        <taxon>Agaricomycotina</taxon>
        <taxon>Agaricomycetes</taxon>
        <taxon>Agaricomycetidae</taxon>
        <taxon>Agaricales</taxon>
        <taxon>Agaricineae</taxon>
        <taxon>Strophariaceae</taxon>
        <taxon>Psilocybe</taxon>
    </lineage>
</organism>
<reference evidence="2 3" key="1">
    <citation type="journal article" date="2020" name="ISME J.">
        <title>Uncovering the hidden diversity of litter-decomposition mechanisms in mushroom-forming fungi.</title>
        <authorList>
            <person name="Floudas D."/>
            <person name="Bentzer J."/>
            <person name="Ahren D."/>
            <person name="Johansson T."/>
            <person name="Persson P."/>
            <person name="Tunlid A."/>
        </authorList>
    </citation>
    <scope>NUCLEOTIDE SEQUENCE [LARGE SCALE GENOMIC DNA]</scope>
    <source>
        <strain evidence="2 3">CBS 101986</strain>
    </source>
</reference>